<keyword evidence="2" id="KW-1185">Reference proteome</keyword>
<dbReference type="Proteomes" id="UP001189429">
    <property type="component" value="Unassembled WGS sequence"/>
</dbReference>
<feature type="non-terminal residue" evidence="1">
    <location>
        <position position="139"/>
    </location>
</feature>
<evidence type="ECO:0000313" key="2">
    <source>
        <dbReference type="Proteomes" id="UP001189429"/>
    </source>
</evidence>
<proteinExistence type="predicted"/>
<comment type="caution">
    <text evidence="1">The sequence shown here is derived from an EMBL/GenBank/DDBJ whole genome shotgun (WGS) entry which is preliminary data.</text>
</comment>
<protein>
    <submittedName>
        <fullName evidence="1">Uncharacterized protein</fullName>
    </submittedName>
</protein>
<evidence type="ECO:0000313" key="1">
    <source>
        <dbReference type="EMBL" id="CAK0853618.1"/>
    </source>
</evidence>
<organism evidence="1 2">
    <name type="scientific">Prorocentrum cordatum</name>
    <dbReference type="NCBI Taxonomy" id="2364126"/>
    <lineage>
        <taxon>Eukaryota</taxon>
        <taxon>Sar</taxon>
        <taxon>Alveolata</taxon>
        <taxon>Dinophyceae</taxon>
        <taxon>Prorocentrales</taxon>
        <taxon>Prorocentraceae</taxon>
        <taxon>Prorocentrum</taxon>
    </lineage>
</organism>
<feature type="non-terminal residue" evidence="1">
    <location>
        <position position="1"/>
    </location>
</feature>
<accession>A0ABN9U5X8</accession>
<dbReference type="EMBL" id="CAUYUJ010015410">
    <property type="protein sequence ID" value="CAK0853618.1"/>
    <property type="molecule type" value="Genomic_DNA"/>
</dbReference>
<sequence>VLWGVACLSVQHAASGNKLVEEFRGAMLPVTKHLQGVADSSTPRVEIFRLVPITNLSAELKASDRVVCHFPDARFDCSELEEMCQRCDDAEMLAERARESLLTSLRLTGLRLNDMPVDRFNQGALSSPSQVSSSSSQRG</sequence>
<name>A0ABN9U5X8_9DINO</name>
<reference evidence="1" key="1">
    <citation type="submission" date="2023-10" db="EMBL/GenBank/DDBJ databases">
        <authorList>
            <person name="Chen Y."/>
            <person name="Shah S."/>
            <person name="Dougan E. K."/>
            <person name="Thang M."/>
            <person name="Chan C."/>
        </authorList>
    </citation>
    <scope>NUCLEOTIDE SEQUENCE [LARGE SCALE GENOMIC DNA]</scope>
</reference>
<gene>
    <name evidence="1" type="ORF">PCOR1329_LOCUS45016</name>
</gene>